<accession>A0A517QPI5</accession>
<protein>
    <submittedName>
        <fullName evidence="6">Regulatory protein LuxO</fullName>
    </submittedName>
</protein>
<evidence type="ECO:0000259" key="5">
    <source>
        <dbReference type="PROSITE" id="PS50045"/>
    </source>
</evidence>
<dbReference type="PROSITE" id="PS00675">
    <property type="entry name" value="SIGMA54_INTERACT_1"/>
    <property type="match status" value="1"/>
</dbReference>
<dbReference type="AlphaFoldDB" id="A0A517QPI5"/>
<dbReference type="PROSITE" id="PS50045">
    <property type="entry name" value="SIGMA54_INTERACT_4"/>
    <property type="match status" value="1"/>
</dbReference>
<gene>
    <name evidence="6" type="primary">luxO</name>
    <name evidence="6" type="ORF">Mal48_28110</name>
</gene>
<dbReference type="InterPro" id="IPR002078">
    <property type="entry name" value="Sigma_54_int"/>
</dbReference>
<keyword evidence="7" id="KW-1185">Reference proteome</keyword>
<dbReference type="Gene3D" id="3.40.50.300">
    <property type="entry name" value="P-loop containing nucleotide triphosphate hydrolases"/>
    <property type="match status" value="1"/>
</dbReference>
<keyword evidence="1" id="KW-0547">Nucleotide-binding</keyword>
<dbReference type="SUPFAM" id="SSF46689">
    <property type="entry name" value="Homeodomain-like"/>
    <property type="match status" value="1"/>
</dbReference>
<evidence type="ECO:0000256" key="3">
    <source>
        <dbReference type="ARBA" id="ARBA00023015"/>
    </source>
</evidence>
<dbReference type="RefSeq" id="WP_197441682.1">
    <property type="nucleotide sequence ID" value="NZ_CP036267.1"/>
</dbReference>
<sequence>MKSAIAFVKDFEVFSSILKELKRYNLNLKSVSTAEDAIEAAKEEDKPLIFLDLRSVHVDPEVDGLIKRLAEKEVADVSVVVISGRHLPKWCAAEADLIASCFVQFRNNGELVELRGESLHLVISGESRKTIPVVHRLEGTDVNLQTREPKFFQAIDDIRRIAHRNVTILIVGETGTGKTTLARIIHERSPRRDRPFQNLACGALPSDIIESELFGHTRGAFTGADRNKMGRFQAAGQGTLLLDEIDVLDVKQQAKLLKVIETGEYEMVGSTEPRRAEARLIVASNVNLEVMAEASKFRSDLYYRLSVLEFRLLPLRERVDDIIPLAMQFVHECCLEHEIEIDSVDFDFLDVLRDYHWPGNIRELKNHIRRAVLFCENGKLTVNDLSPKLVQSQFEPSPIAMELKQKTSLAEQVAQNERELLVQALNANDNNRTKTAKALGISRVGLYKKLRKHGLVETQTTEVG</sequence>
<dbReference type="Pfam" id="PF00158">
    <property type="entry name" value="Sigma54_activat"/>
    <property type="match status" value="1"/>
</dbReference>
<dbReference type="InterPro" id="IPR025944">
    <property type="entry name" value="Sigma_54_int_dom_CS"/>
</dbReference>
<feature type="domain" description="Sigma-54 factor interaction" evidence="5">
    <location>
        <begin position="144"/>
        <end position="373"/>
    </location>
</feature>
<evidence type="ECO:0000256" key="4">
    <source>
        <dbReference type="ARBA" id="ARBA00023163"/>
    </source>
</evidence>
<dbReference type="InterPro" id="IPR025662">
    <property type="entry name" value="Sigma_54_int_dom_ATP-bd_1"/>
</dbReference>
<dbReference type="InterPro" id="IPR058031">
    <property type="entry name" value="AAA_lid_NorR"/>
</dbReference>
<dbReference type="InterPro" id="IPR009057">
    <property type="entry name" value="Homeodomain-like_sf"/>
</dbReference>
<dbReference type="PROSITE" id="PS00688">
    <property type="entry name" value="SIGMA54_INTERACT_3"/>
    <property type="match status" value="1"/>
</dbReference>
<keyword evidence="2" id="KW-0067">ATP-binding</keyword>
<keyword evidence="3" id="KW-0805">Transcription regulation</keyword>
<evidence type="ECO:0000313" key="6">
    <source>
        <dbReference type="EMBL" id="QDT33558.1"/>
    </source>
</evidence>
<dbReference type="Gene3D" id="1.10.8.60">
    <property type="match status" value="1"/>
</dbReference>
<dbReference type="CDD" id="cd00009">
    <property type="entry name" value="AAA"/>
    <property type="match status" value="1"/>
</dbReference>
<dbReference type="PANTHER" id="PTHR32071:SF57">
    <property type="entry name" value="C4-DICARBOXYLATE TRANSPORT TRANSCRIPTIONAL REGULATORY PROTEIN DCTD"/>
    <property type="match status" value="1"/>
</dbReference>
<evidence type="ECO:0000256" key="2">
    <source>
        <dbReference type="ARBA" id="ARBA00022840"/>
    </source>
</evidence>
<dbReference type="SMART" id="SM00382">
    <property type="entry name" value="AAA"/>
    <property type="match status" value="1"/>
</dbReference>
<proteinExistence type="predicted"/>
<evidence type="ECO:0000256" key="1">
    <source>
        <dbReference type="ARBA" id="ARBA00022741"/>
    </source>
</evidence>
<dbReference type="InterPro" id="IPR002197">
    <property type="entry name" value="HTH_Fis"/>
</dbReference>
<dbReference type="GO" id="GO:0043565">
    <property type="term" value="F:sequence-specific DNA binding"/>
    <property type="evidence" value="ECO:0007669"/>
    <property type="project" value="InterPro"/>
</dbReference>
<dbReference type="SUPFAM" id="SSF52540">
    <property type="entry name" value="P-loop containing nucleoside triphosphate hydrolases"/>
    <property type="match status" value="2"/>
</dbReference>
<dbReference type="PANTHER" id="PTHR32071">
    <property type="entry name" value="TRANSCRIPTIONAL REGULATORY PROTEIN"/>
    <property type="match status" value="1"/>
</dbReference>
<dbReference type="FunFam" id="3.40.50.300:FF:000006">
    <property type="entry name" value="DNA-binding transcriptional regulator NtrC"/>
    <property type="match status" value="1"/>
</dbReference>
<dbReference type="Pfam" id="PF25601">
    <property type="entry name" value="AAA_lid_14"/>
    <property type="match status" value="1"/>
</dbReference>
<dbReference type="GO" id="GO:0006355">
    <property type="term" value="P:regulation of DNA-templated transcription"/>
    <property type="evidence" value="ECO:0007669"/>
    <property type="project" value="InterPro"/>
</dbReference>
<dbReference type="KEGG" id="tpol:Mal48_28110"/>
<dbReference type="Gene3D" id="1.10.10.60">
    <property type="entry name" value="Homeodomain-like"/>
    <property type="match status" value="1"/>
</dbReference>
<dbReference type="Pfam" id="PF02954">
    <property type="entry name" value="HTH_8"/>
    <property type="match status" value="1"/>
</dbReference>
<keyword evidence="4" id="KW-0804">Transcription</keyword>
<dbReference type="EMBL" id="CP036267">
    <property type="protein sequence ID" value="QDT33558.1"/>
    <property type="molecule type" value="Genomic_DNA"/>
</dbReference>
<dbReference type="GO" id="GO:0005524">
    <property type="term" value="F:ATP binding"/>
    <property type="evidence" value="ECO:0007669"/>
    <property type="project" value="UniProtKB-KW"/>
</dbReference>
<dbReference type="PRINTS" id="PR01590">
    <property type="entry name" value="HTHFIS"/>
</dbReference>
<evidence type="ECO:0000313" key="7">
    <source>
        <dbReference type="Proteomes" id="UP000315724"/>
    </source>
</evidence>
<reference evidence="6 7" key="1">
    <citation type="submission" date="2019-02" db="EMBL/GenBank/DDBJ databases">
        <title>Deep-cultivation of Planctomycetes and their phenomic and genomic characterization uncovers novel biology.</title>
        <authorList>
            <person name="Wiegand S."/>
            <person name="Jogler M."/>
            <person name="Boedeker C."/>
            <person name="Pinto D."/>
            <person name="Vollmers J."/>
            <person name="Rivas-Marin E."/>
            <person name="Kohn T."/>
            <person name="Peeters S.H."/>
            <person name="Heuer A."/>
            <person name="Rast P."/>
            <person name="Oberbeckmann S."/>
            <person name="Bunk B."/>
            <person name="Jeske O."/>
            <person name="Meyerdierks A."/>
            <person name="Storesund J.E."/>
            <person name="Kallscheuer N."/>
            <person name="Luecker S."/>
            <person name="Lage O.M."/>
            <person name="Pohl T."/>
            <person name="Merkel B.J."/>
            <person name="Hornburger P."/>
            <person name="Mueller R.-W."/>
            <person name="Bruemmer F."/>
            <person name="Labrenz M."/>
            <person name="Spormann A.M."/>
            <person name="Op den Camp H."/>
            <person name="Overmann J."/>
            <person name="Amann R."/>
            <person name="Jetten M.S.M."/>
            <person name="Mascher T."/>
            <person name="Medema M.H."/>
            <person name="Devos D.P."/>
            <person name="Kaster A.-K."/>
            <person name="Ovreas L."/>
            <person name="Rohde M."/>
            <person name="Galperin M.Y."/>
            <person name="Jogler C."/>
        </authorList>
    </citation>
    <scope>NUCLEOTIDE SEQUENCE [LARGE SCALE GENOMIC DNA]</scope>
    <source>
        <strain evidence="6 7">Mal48</strain>
    </source>
</reference>
<dbReference type="Proteomes" id="UP000315724">
    <property type="component" value="Chromosome"/>
</dbReference>
<organism evidence="6 7">
    <name type="scientific">Thalassoglobus polymorphus</name>
    <dbReference type="NCBI Taxonomy" id="2527994"/>
    <lineage>
        <taxon>Bacteria</taxon>
        <taxon>Pseudomonadati</taxon>
        <taxon>Planctomycetota</taxon>
        <taxon>Planctomycetia</taxon>
        <taxon>Planctomycetales</taxon>
        <taxon>Planctomycetaceae</taxon>
        <taxon>Thalassoglobus</taxon>
    </lineage>
</organism>
<name>A0A517QPI5_9PLAN</name>
<dbReference type="InterPro" id="IPR027417">
    <property type="entry name" value="P-loop_NTPase"/>
</dbReference>
<dbReference type="InterPro" id="IPR003593">
    <property type="entry name" value="AAA+_ATPase"/>
</dbReference>